<evidence type="ECO:0000259" key="10">
    <source>
        <dbReference type="SMART" id="SM00235"/>
    </source>
</evidence>
<comment type="subcellular location">
    <subcellularLocation>
        <location evidence="2">Secreted</location>
    </subcellularLocation>
</comment>
<evidence type="ECO:0000256" key="6">
    <source>
        <dbReference type="ARBA" id="ARBA00022723"/>
    </source>
</evidence>
<evidence type="ECO:0000313" key="11">
    <source>
        <dbReference type="EMBL" id="MFB2936561.1"/>
    </source>
</evidence>
<evidence type="ECO:0000256" key="9">
    <source>
        <dbReference type="ARBA" id="ARBA00022833"/>
    </source>
</evidence>
<comment type="similarity">
    <text evidence="3">Belongs to the peptidase M10B family.</text>
</comment>
<dbReference type="SUPFAM" id="SSF55486">
    <property type="entry name" value="Metalloproteases ('zincins'), catalytic domain"/>
    <property type="match status" value="1"/>
</dbReference>
<dbReference type="InterPro" id="IPR024079">
    <property type="entry name" value="MetalloPept_cat_dom_sf"/>
</dbReference>
<comment type="caution">
    <text evidence="11">The sequence shown here is derived from an EMBL/GenBank/DDBJ whole genome shotgun (WGS) entry which is preliminary data.</text>
</comment>
<keyword evidence="7" id="KW-0677">Repeat</keyword>
<feature type="domain" description="Peptidase metallopeptidase" evidence="10">
    <location>
        <begin position="379"/>
        <end position="578"/>
    </location>
</feature>
<keyword evidence="12" id="KW-1185">Reference proteome</keyword>
<dbReference type="InterPro" id="IPR001818">
    <property type="entry name" value="Pept_M10_metallopeptidase"/>
</dbReference>
<evidence type="ECO:0000256" key="5">
    <source>
        <dbReference type="ARBA" id="ARBA00022670"/>
    </source>
</evidence>
<dbReference type="InterPro" id="IPR001343">
    <property type="entry name" value="Hemolysn_Ca-bd"/>
</dbReference>
<dbReference type="Gene3D" id="3.40.390.10">
    <property type="entry name" value="Collagenase (Catalytic Domain)"/>
    <property type="match status" value="1"/>
</dbReference>
<dbReference type="EMBL" id="JBHFNS010000058">
    <property type="protein sequence ID" value="MFB2936561.1"/>
    <property type="molecule type" value="Genomic_DNA"/>
</dbReference>
<evidence type="ECO:0000256" key="1">
    <source>
        <dbReference type="ARBA" id="ARBA00001913"/>
    </source>
</evidence>
<name>A0ABV4YCL8_9CYAN</name>
<sequence length="815" mass="89726">MADTRLRIEDIFDPNYYRQQNLDLGNLSNSQALFHFQVYGIEERRNFSQFFDWNVFTTQNPDLVELTNAQTLQNFFDVGLPQGRQFSNIFDVNYYRTANPDLGGLDNNQLFRHFLNSGLEEGRSFNPLIDLNFYRQANPDLAGLSNRDLLTQFLSEGIVEARPSLPLFDVDFYRANNPDLLAEDSFLRGVNSLGGTSVTNEELINHFLSNGLDEPGRRFSPYFDADYYLRNNQDLNIALNGSRREGYEHFLNIGFNEGRRFSQYFDVNYYLANNLDLRAAGLSPGEAFNHFLNFGINEGRRPSVIFDPVYYVFNNPDVAAPQPSFAEAFADFQTQFEVGALARSSSLFFDPEAIAPLLNTILTQEELTDGIPLNEWLKRADRWENVPVGGTLTYSFVTAASAPLYEGPESGVREVTPEIKNNVRNIMRTLSQSIPINFVEVPDRPPNVGRLRFMFSNGPAGRSLDGNVLAYAYLPSDSPGFGLPGDVHLNPDRSLADFGTGPGSLGYEILLHEIGHALGLKHPFRDEEGFTYVLPPGKDNDTNTVMTYSFLPSSNYTGSYSITPMAYDIRALQYLYGTTYYNQGDTVYAFDFNNFIGPDQRDGRNSFKQTIWDAGGVDTLNFAAVPAITGGYFFNMNEGGQNTTQFALNGSTYNIPNPGSTEANPLPPIPVLTDSFGTTIGFGVKIENLVGSQGDDEILGNDLPNNIIGGPGNDSITASRGTDIVTGGDGSDVFIFALGDGNQNPAATNVITDFQPGIDKIGLSLGLPSSSVSITQGTGANAADTLIWVPSTGEYLAALRNIPATLVGFADLIPV</sequence>
<reference evidence="11 12" key="1">
    <citation type="submission" date="2024-09" db="EMBL/GenBank/DDBJ databases">
        <title>Floridaenema gen nov. (Aerosakkonemataceae, Aerosakkonematales ord. nov., Cyanobacteria) from benthic tropical and subtropical fresh waters, with the description of four new species.</title>
        <authorList>
            <person name="Moretto J.A."/>
            <person name="Berthold D.E."/>
            <person name="Lefler F.W."/>
            <person name="Huang I.-S."/>
            <person name="Laughinghouse H. IV."/>
        </authorList>
    </citation>
    <scope>NUCLEOTIDE SEQUENCE [LARGE SCALE GENOMIC DNA]</scope>
    <source>
        <strain evidence="11 12">BLCC-F154</strain>
    </source>
</reference>
<evidence type="ECO:0000256" key="4">
    <source>
        <dbReference type="ARBA" id="ARBA00022525"/>
    </source>
</evidence>
<dbReference type="Gene3D" id="2.150.10.10">
    <property type="entry name" value="Serralysin-like metalloprotease, C-terminal"/>
    <property type="match status" value="1"/>
</dbReference>
<dbReference type="SMART" id="SM00235">
    <property type="entry name" value="ZnMc"/>
    <property type="match status" value="1"/>
</dbReference>
<evidence type="ECO:0000256" key="8">
    <source>
        <dbReference type="ARBA" id="ARBA00022801"/>
    </source>
</evidence>
<organism evidence="11 12">
    <name type="scientific">Floridaenema fluviatile BLCC-F154</name>
    <dbReference type="NCBI Taxonomy" id="3153640"/>
    <lineage>
        <taxon>Bacteria</taxon>
        <taxon>Bacillati</taxon>
        <taxon>Cyanobacteriota</taxon>
        <taxon>Cyanophyceae</taxon>
        <taxon>Oscillatoriophycideae</taxon>
        <taxon>Aerosakkonematales</taxon>
        <taxon>Aerosakkonemataceae</taxon>
        <taxon>Floridanema</taxon>
        <taxon>Floridanema fluviatile</taxon>
    </lineage>
</organism>
<dbReference type="RefSeq" id="WP_413258054.1">
    <property type="nucleotide sequence ID" value="NZ_JBHFNS010000058.1"/>
</dbReference>
<evidence type="ECO:0000256" key="3">
    <source>
        <dbReference type="ARBA" id="ARBA00009490"/>
    </source>
</evidence>
<keyword evidence="9" id="KW-0862">Zinc</keyword>
<dbReference type="InterPro" id="IPR034033">
    <property type="entry name" value="Serralysin-like"/>
</dbReference>
<dbReference type="InterPro" id="IPR006026">
    <property type="entry name" value="Peptidase_Metallo"/>
</dbReference>
<keyword evidence="5" id="KW-0645">Protease</keyword>
<accession>A0ABV4YCL8</accession>
<dbReference type="InterPro" id="IPR011049">
    <property type="entry name" value="Serralysin-like_metalloprot_C"/>
</dbReference>
<dbReference type="InterPro" id="IPR013858">
    <property type="entry name" value="Peptidase_M10B_C"/>
</dbReference>
<dbReference type="Pfam" id="PF00353">
    <property type="entry name" value="HemolysinCabind"/>
    <property type="match status" value="1"/>
</dbReference>
<evidence type="ECO:0000313" key="12">
    <source>
        <dbReference type="Proteomes" id="UP001576776"/>
    </source>
</evidence>
<dbReference type="SUPFAM" id="SSF51120">
    <property type="entry name" value="beta-Roll"/>
    <property type="match status" value="1"/>
</dbReference>
<keyword evidence="8" id="KW-0378">Hydrolase</keyword>
<gene>
    <name evidence="11" type="ORF">ACE1B6_15025</name>
</gene>
<dbReference type="PANTHER" id="PTHR10201">
    <property type="entry name" value="MATRIX METALLOPROTEINASE"/>
    <property type="match status" value="1"/>
</dbReference>
<dbReference type="CDD" id="cd04277">
    <property type="entry name" value="ZnMc_serralysin_like"/>
    <property type="match status" value="1"/>
</dbReference>
<dbReference type="Pfam" id="PF00413">
    <property type="entry name" value="Peptidase_M10"/>
    <property type="match status" value="1"/>
</dbReference>
<protein>
    <submittedName>
        <fullName evidence="11">M10 family metallopeptidase</fullName>
    </submittedName>
</protein>
<comment type="cofactor">
    <cofactor evidence="1">
        <name>Ca(2+)</name>
        <dbReference type="ChEBI" id="CHEBI:29108"/>
    </cofactor>
</comment>
<evidence type="ECO:0000256" key="7">
    <source>
        <dbReference type="ARBA" id="ARBA00022737"/>
    </source>
</evidence>
<dbReference type="Proteomes" id="UP001576776">
    <property type="component" value="Unassembled WGS sequence"/>
</dbReference>
<keyword evidence="4" id="KW-0964">Secreted</keyword>
<dbReference type="Pfam" id="PF08548">
    <property type="entry name" value="Peptidase_M10_C"/>
    <property type="match status" value="1"/>
</dbReference>
<evidence type="ECO:0000256" key="2">
    <source>
        <dbReference type="ARBA" id="ARBA00004613"/>
    </source>
</evidence>
<proteinExistence type="inferred from homology"/>
<keyword evidence="6" id="KW-0479">Metal-binding</keyword>